<dbReference type="Proteomes" id="UP000528608">
    <property type="component" value="Unassembled WGS sequence"/>
</dbReference>
<dbReference type="RefSeq" id="WP_102922220.1">
    <property type="nucleotide sequence ID" value="NZ_JACHJF010000052.1"/>
</dbReference>
<evidence type="ECO:0000313" key="1">
    <source>
        <dbReference type="EMBL" id="MBB5123234.1"/>
    </source>
</evidence>
<organism evidence="1 2">
    <name type="scientific">Streptomyces eurocidicus</name>
    <name type="common">Streptoverticillium eurocidicus</name>
    <dbReference type="NCBI Taxonomy" id="66423"/>
    <lineage>
        <taxon>Bacteria</taxon>
        <taxon>Bacillati</taxon>
        <taxon>Actinomycetota</taxon>
        <taxon>Actinomycetes</taxon>
        <taxon>Kitasatosporales</taxon>
        <taxon>Streptomycetaceae</taxon>
        <taxon>Streptomyces</taxon>
    </lineage>
</organism>
<dbReference type="OrthoDB" id="4227414at2"/>
<comment type="caution">
    <text evidence="1">The sequence shown here is derived from an EMBL/GenBank/DDBJ whole genome shotgun (WGS) entry which is preliminary data.</text>
</comment>
<protein>
    <recommendedName>
        <fullName evidence="3">Phage tail protein</fullName>
    </recommendedName>
</protein>
<dbReference type="Pfam" id="PF25681">
    <property type="entry name" value="Phage_TTP_17"/>
    <property type="match status" value="1"/>
</dbReference>
<sequence length="308" mass="32477">MANDSSKIRFAPNGSLYMAPAPRSGPGSTVLPVDAGDGKSAPAGYQGCGWIDSSGVTITPSIETDPVNVWQSAVPVMYTVKSASFKIKATLMETNELTTSLFFGAEWKPLKDAEGKHSGTYRLDLSSTPELNEVSVVTDWSQKGVLYRCVIPRAMISDRGAIQLQRTENNKYELTIDALDHEGGLGYVLTTDDILGLGKPSVPVEPDPFKATVTVPGFASNDAAKAAWTAKVAVANTAGPAVVSLLRADKSAFDEQVTATKDGTVDVTVPQGMKTAEFKITHGGASTCFQVTDTAQTGTSKACYVLAT</sequence>
<accession>A0A7W8BGY1</accession>
<reference evidence="1 2" key="1">
    <citation type="submission" date="2020-08" db="EMBL/GenBank/DDBJ databases">
        <title>Genomic Encyclopedia of Type Strains, Phase III (KMG-III): the genomes of soil and plant-associated and newly described type strains.</title>
        <authorList>
            <person name="Whitman W."/>
        </authorList>
    </citation>
    <scope>NUCLEOTIDE SEQUENCE [LARGE SCALE GENOMIC DNA]</scope>
    <source>
        <strain evidence="1 2">CECT 3259</strain>
    </source>
</reference>
<dbReference type="EMBL" id="JACHJF010000052">
    <property type="protein sequence ID" value="MBB5123234.1"/>
    <property type="molecule type" value="Genomic_DNA"/>
</dbReference>
<evidence type="ECO:0000313" key="2">
    <source>
        <dbReference type="Proteomes" id="UP000528608"/>
    </source>
</evidence>
<dbReference type="AlphaFoldDB" id="A0A7W8BGY1"/>
<name>A0A7W8BGY1_STREU</name>
<gene>
    <name evidence="1" type="ORF">FHS36_006714</name>
</gene>
<evidence type="ECO:0008006" key="3">
    <source>
        <dbReference type="Google" id="ProtNLM"/>
    </source>
</evidence>
<dbReference type="InterPro" id="IPR058154">
    <property type="entry name" value="Bxb1_TTP-like"/>
</dbReference>
<proteinExistence type="predicted"/>